<proteinExistence type="predicted"/>
<protein>
    <recommendedName>
        <fullName evidence="2">NADAR domain-containing protein</fullName>
    </recommendedName>
</protein>
<gene>
    <name evidence="3" type="ORF">EV702DRAFT_1058904</name>
</gene>
<keyword evidence="4" id="KW-1185">Reference proteome</keyword>
<evidence type="ECO:0000313" key="3">
    <source>
        <dbReference type="EMBL" id="KAG1782919.1"/>
    </source>
</evidence>
<dbReference type="CDD" id="cd15457">
    <property type="entry name" value="NADAR"/>
    <property type="match status" value="1"/>
</dbReference>
<feature type="region of interest" description="Disordered" evidence="1">
    <location>
        <begin position="131"/>
        <end position="150"/>
    </location>
</feature>
<dbReference type="EMBL" id="JABBWD010000002">
    <property type="protein sequence ID" value="KAG1782919.1"/>
    <property type="molecule type" value="Genomic_DNA"/>
</dbReference>
<evidence type="ECO:0000256" key="1">
    <source>
        <dbReference type="SAM" id="MobiDB-lite"/>
    </source>
</evidence>
<dbReference type="AlphaFoldDB" id="A0A9P7A5L5"/>
<dbReference type="InterPro" id="IPR012816">
    <property type="entry name" value="NADAR"/>
</dbReference>
<evidence type="ECO:0000313" key="4">
    <source>
        <dbReference type="Proteomes" id="UP000714275"/>
    </source>
</evidence>
<feature type="compositionally biased region" description="Basic residues" evidence="1">
    <location>
        <begin position="249"/>
        <end position="259"/>
    </location>
</feature>
<feature type="region of interest" description="Disordered" evidence="1">
    <location>
        <begin position="245"/>
        <end position="282"/>
    </location>
</feature>
<evidence type="ECO:0000259" key="2">
    <source>
        <dbReference type="Pfam" id="PF08719"/>
    </source>
</evidence>
<accession>A0A9P7A5L5</accession>
<reference evidence="3" key="1">
    <citation type="journal article" date="2020" name="New Phytol.">
        <title>Comparative genomics reveals dynamic genome evolution in host specialist ectomycorrhizal fungi.</title>
        <authorList>
            <person name="Lofgren L.A."/>
            <person name="Nguyen N.H."/>
            <person name="Vilgalys R."/>
            <person name="Ruytinx J."/>
            <person name="Liao H.L."/>
            <person name="Branco S."/>
            <person name="Kuo A."/>
            <person name="LaButti K."/>
            <person name="Lipzen A."/>
            <person name="Andreopoulos W."/>
            <person name="Pangilinan J."/>
            <person name="Riley R."/>
            <person name="Hundley H."/>
            <person name="Na H."/>
            <person name="Barry K."/>
            <person name="Grigoriev I.V."/>
            <person name="Stajich J.E."/>
            <person name="Kennedy P.G."/>
        </authorList>
    </citation>
    <scope>NUCLEOTIDE SEQUENCE</scope>
    <source>
        <strain evidence="3">DOB743</strain>
    </source>
</reference>
<sequence>MVPMQQPLVMPQPYVPVAGFQNAAGQPTIPVIPSAGVQVRMPEPSTNINQGPVMPDVTGRRDPVIPPPPVISNVQPQQGTAIPPPPIINDTHYSSHSQPTARMPEPHVDNRMTPVPVIPDMTGRRGDLVIPPPPIIPDAQRATNSSSRPRFTDFYQPADHPISMPEPYLTDVPFRPPTVPPIRMATRRNPLPPPPRDIWDTTPYRQVLQELPKDITLSLNVEHMEEMENMLAEPAGPVSRLGNLFGSSSKRKGKSRKGLFRAFSTSGSDSESGSRHHRSNTVTSFVIPPTAAMPYGINTYTGSGAPLQAMPVPDRGPPVKFDHTGELCGFVNHSQHRVLYRNKMYPTAMHLLEAMKFTEHPHLQERIRTCTDVGDMYPLSASFQDHVRPDWGQVFLKTMEDVLYMKFKQHPSLRTLLLRTGLADIVYADANDAYWGHGPLGDGANELGNALMRVRDRLRAEGER</sequence>
<comment type="caution">
    <text evidence="3">The sequence shown here is derived from an EMBL/GenBank/DDBJ whole genome shotgun (WGS) entry which is preliminary data.</text>
</comment>
<name>A0A9P7A5L5_9AGAM</name>
<organism evidence="3 4">
    <name type="scientific">Suillus placidus</name>
    <dbReference type="NCBI Taxonomy" id="48579"/>
    <lineage>
        <taxon>Eukaryota</taxon>
        <taxon>Fungi</taxon>
        <taxon>Dikarya</taxon>
        <taxon>Basidiomycota</taxon>
        <taxon>Agaricomycotina</taxon>
        <taxon>Agaricomycetes</taxon>
        <taxon>Agaricomycetidae</taxon>
        <taxon>Boletales</taxon>
        <taxon>Suillineae</taxon>
        <taxon>Suillaceae</taxon>
        <taxon>Suillus</taxon>
    </lineage>
</organism>
<dbReference type="InterPro" id="IPR037238">
    <property type="entry name" value="YbiA-like_sf"/>
</dbReference>
<dbReference type="Proteomes" id="UP000714275">
    <property type="component" value="Unassembled WGS sequence"/>
</dbReference>
<dbReference type="SUPFAM" id="SSF143990">
    <property type="entry name" value="YbiA-like"/>
    <property type="match status" value="1"/>
</dbReference>
<feature type="domain" description="NADAR" evidence="2">
    <location>
        <begin position="331"/>
        <end position="459"/>
    </location>
</feature>
<dbReference type="OrthoDB" id="206452at2759"/>
<dbReference type="Gene3D" id="1.10.357.40">
    <property type="entry name" value="YbiA-like"/>
    <property type="match status" value="1"/>
</dbReference>
<dbReference type="Pfam" id="PF08719">
    <property type="entry name" value="NADAR"/>
    <property type="match status" value="1"/>
</dbReference>